<gene>
    <name evidence="2" type="ORF">FGU65_04160</name>
</gene>
<sequence>MNPVIEVLFFVLIALGLFFMFIGPLGLIRMPDFYTRAHASGKCDSLGEGLLLLGFILYEGFTFNMVKLVFLILFIYILTPTATYAIVRAAYVIGLKPWKVGDERR</sequence>
<feature type="transmembrane region" description="Helical" evidence="1">
    <location>
        <begin position="7"/>
        <end position="30"/>
    </location>
</feature>
<evidence type="ECO:0000313" key="3">
    <source>
        <dbReference type="Proteomes" id="UP001168338"/>
    </source>
</evidence>
<dbReference type="Proteomes" id="UP001168338">
    <property type="component" value="Unassembled WGS sequence"/>
</dbReference>
<organism evidence="2 3">
    <name type="scientific">Methanoculleus frigidifontis</name>
    <dbReference type="NCBI Taxonomy" id="2584085"/>
    <lineage>
        <taxon>Archaea</taxon>
        <taxon>Methanobacteriati</taxon>
        <taxon>Methanobacteriota</taxon>
        <taxon>Stenosarchaea group</taxon>
        <taxon>Methanomicrobia</taxon>
        <taxon>Methanomicrobiales</taxon>
        <taxon>Methanomicrobiaceae</taxon>
        <taxon>Methanoculleus</taxon>
    </lineage>
</organism>
<dbReference type="RefSeq" id="WP_301663178.1">
    <property type="nucleotide sequence ID" value="NZ_VCYH01000002.1"/>
</dbReference>
<evidence type="ECO:0000256" key="1">
    <source>
        <dbReference type="SAM" id="Phobius"/>
    </source>
</evidence>
<comment type="caution">
    <text evidence="2">The sequence shown here is derived from an EMBL/GenBank/DDBJ whole genome shotgun (WGS) entry which is preliminary data.</text>
</comment>
<keyword evidence="3" id="KW-1185">Reference proteome</keyword>
<feature type="transmembrane region" description="Helical" evidence="1">
    <location>
        <begin position="50"/>
        <end position="78"/>
    </location>
</feature>
<dbReference type="Pfam" id="PF03334">
    <property type="entry name" value="PhaG_MnhG_YufB"/>
    <property type="match status" value="1"/>
</dbReference>
<dbReference type="InterPro" id="IPR005133">
    <property type="entry name" value="PhaG_MnhG_YufB"/>
</dbReference>
<keyword evidence="1" id="KW-0472">Membrane</keyword>
<dbReference type="PANTHER" id="PTHR34703:SF1">
    <property type="entry name" value="ANTIPORTER SUBUNIT MNHG2-RELATED"/>
    <property type="match status" value="1"/>
</dbReference>
<dbReference type="NCBIfam" id="TIGR01300">
    <property type="entry name" value="CPA3_mnhG_phaG"/>
    <property type="match status" value="1"/>
</dbReference>
<proteinExistence type="predicted"/>
<dbReference type="PANTHER" id="PTHR34703">
    <property type="entry name" value="ANTIPORTER SUBUNIT MNHG2-RELATED"/>
    <property type="match status" value="1"/>
</dbReference>
<keyword evidence="1" id="KW-1133">Transmembrane helix</keyword>
<dbReference type="EMBL" id="VCYH01000002">
    <property type="protein sequence ID" value="MDN7024091.1"/>
    <property type="molecule type" value="Genomic_DNA"/>
</dbReference>
<protein>
    <submittedName>
        <fullName evidence="2">Cation:proton antiporter</fullName>
    </submittedName>
</protein>
<reference evidence="2" key="1">
    <citation type="submission" date="2019-05" db="EMBL/GenBank/DDBJ databases">
        <title>Methanoculleus sp. FWC-SCC1, a methanogenic archaeon isolated from deep marine cold seep.</title>
        <authorList>
            <person name="Chen Y.-W."/>
            <person name="Chen S.-C."/>
            <person name="Teng N.-H."/>
            <person name="Lai M.-C."/>
        </authorList>
    </citation>
    <scope>NUCLEOTIDE SEQUENCE</scope>
    <source>
        <strain evidence="2">FWC-SCC1</strain>
    </source>
</reference>
<name>A0ABT8M848_9EURY</name>
<accession>A0ABT8M848</accession>
<keyword evidence="1" id="KW-0812">Transmembrane</keyword>
<evidence type="ECO:0000313" key="2">
    <source>
        <dbReference type="EMBL" id="MDN7024091.1"/>
    </source>
</evidence>